<accession>A0ACD3AYA8</accession>
<proteinExistence type="predicted"/>
<gene>
    <name evidence="1" type="ORF">BDN72DRAFT_737734</name>
</gene>
<sequence>SISVWDVQNHKTLFKEFLGHAKPVSQVKTCCKDTQLISWANDRTLRLWDIDFSHSLVYQPHHIYTKLLFSLNGESIQNVNFYIQSDAKMCGTLTPDGWLVYKDQLYLWIPAYYRISLQSPQLISLPPTGINSSVSINWSSFVHGSQWTSI</sequence>
<keyword evidence="2" id="KW-1185">Reference proteome</keyword>
<organism evidence="1 2">
    <name type="scientific">Pluteus cervinus</name>
    <dbReference type="NCBI Taxonomy" id="181527"/>
    <lineage>
        <taxon>Eukaryota</taxon>
        <taxon>Fungi</taxon>
        <taxon>Dikarya</taxon>
        <taxon>Basidiomycota</taxon>
        <taxon>Agaricomycotina</taxon>
        <taxon>Agaricomycetes</taxon>
        <taxon>Agaricomycetidae</taxon>
        <taxon>Agaricales</taxon>
        <taxon>Pluteineae</taxon>
        <taxon>Pluteaceae</taxon>
        <taxon>Pluteus</taxon>
    </lineage>
</organism>
<evidence type="ECO:0000313" key="2">
    <source>
        <dbReference type="Proteomes" id="UP000308600"/>
    </source>
</evidence>
<name>A0ACD3AYA8_9AGAR</name>
<protein>
    <submittedName>
        <fullName evidence="1">Uncharacterized protein</fullName>
    </submittedName>
</protein>
<reference evidence="1 2" key="1">
    <citation type="journal article" date="2019" name="Nat. Ecol. Evol.">
        <title>Megaphylogeny resolves global patterns of mushroom evolution.</title>
        <authorList>
            <person name="Varga T."/>
            <person name="Krizsan K."/>
            <person name="Foldi C."/>
            <person name="Dima B."/>
            <person name="Sanchez-Garcia M."/>
            <person name="Sanchez-Ramirez S."/>
            <person name="Szollosi G.J."/>
            <person name="Szarkandi J.G."/>
            <person name="Papp V."/>
            <person name="Albert L."/>
            <person name="Andreopoulos W."/>
            <person name="Angelini C."/>
            <person name="Antonin V."/>
            <person name="Barry K.W."/>
            <person name="Bougher N.L."/>
            <person name="Buchanan P."/>
            <person name="Buyck B."/>
            <person name="Bense V."/>
            <person name="Catcheside P."/>
            <person name="Chovatia M."/>
            <person name="Cooper J."/>
            <person name="Damon W."/>
            <person name="Desjardin D."/>
            <person name="Finy P."/>
            <person name="Geml J."/>
            <person name="Haridas S."/>
            <person name="Hughes K."/>
            <person name="Justo A."/>
            <person name="Karasinski D."/>
            <person name="Kautmanova I."/>
            <person name="Kiss B."/>
            <person name="Kocsube S."/>
            <person name="Kotiranta H."/>
            <person name="LaButti K.M."/>
            <person name="Lechner B.E."/>
            <person name="Liimatainen K."/>
            <person name="Lipzen A."/>
            <person name="Lukacs Z."/>
            <person name="Mihaltcheva S."/>
            <person name="Morgado L.N."/>
            <person name="Niskanen T."/>
            <person name="Noordeloos M.E."/>
            <person name="Ohm R.A."/>
            <person name="Ortiz-Santana B."/>
            <person name="Ovrebo C."/>
            <person name="Racz N."/>
            <person name="Riley R."/>
            <person name="Savchenko A."/>
            <person name="Shiryaev A."/>
            <person name="Soop K."/>
            <person name="Spirin V."/>
            <person name="Szebenyi C."/>
            <person name="Tomsovsky M."/>
            <person name="Tulloss R.E."/>
            <person name="Uehling J."/>
            <person name="Grigoriev I.V."/>
            <person name="Vagvolgyi C."/>
            <person name="Papp T."/>
            <person name="Martin F.M."/>
            <person name="Miettinen O."/>
            <person name="Hibbett D.S."/>
            <person name="Nagy L.G."/>
        </authorList>
    </citation>
    <scope>NUCLEOTIDE SEQUENCE [LARGE SCALE GENOMIC DNA]</scope>
    <source>
        <strain evidence="1 2">NL-1719</strain>
    </source>
</reference>
<feature type="non-terminal residue" evidence="1">
    <location>
        <position position="1"/>
    </location>
</feature>
<dbReference type="EMBL" id="ML208304">
    <property type="protein sequence ID" value="TFK70973.1"/>
    <property type="molecule type" value="Genomic_DNA"/>
</dbReference>
<dbReference type="Proteomes" id="UP000308600">
    <property type="component" value="Unassembled WGS sequence"/>
</dbReference>
<feature type="non-terminal residue" evidence="1">
    <location>
        <position position="150"/>
    </location>
</feature>
<evidence type="ECO:0000313" key="1">
    <source>
        <dbReference type="EMBL" id="TFK70973.1"/>
    </source>
</evidence>